<dbReference type="Proteomes" id="UP001153069">
    <property type="component" value="Unassembled WGS sequence"/>
</dbReference>
<dbReference type="AlphaFoldDB" id="A0A9N8DVS9"/>
<sequence length="454" mass="50232">MHSKQTEKDQHPREVGDWVSVYGNLADHPFSAHRANVLFKLHLELTSMFELAATTLRQEEHLAMLTVNGNDTITLSHHLRATSYSRSDGPFHHDVFVVFGLIGKSALAPLLQLDFIDGSIFEQIDVVTPANSRLLKAAQSGCQHQFANLQILPVEDEYQPSDLADVQTDMKSFIFVPPHISVMLLKAPNYMPPYVAAHSVLSSFKGFDESSPEYGCICSILRWIWCAQQGLLKSTVYRIPDDDDCGSKIAAALKKSYLVPPNHGHSFDQISCSMETIGTQDDSSDNADVSCLDTGVAALERQLTVPMGLQQHQNQARVQELMDITKRVQSLEAQIVEIRTEQEGRLADLDTRITATGDKLEVNKAEQAVLATGVQAVGSMEKDLSSALSRMRTMEEIQIGQSQSGAQQVAQVMALAKQMKLLRADLPGNLRQTIDTLVAHDRQVFSGSADKWDY</sequence>
<organism evidence="1 2">
    <name type="scientific">Seminavis robusta</name>
    <dbReference type="NCBI Taxonomy" id="568900"/>
    <lineage>
        <taxon>Eukaryota</taxon>
        <taxon>Sar</taxon>
        <taxon>Stramenopiles</taxon>
        <taxon>Ochrophyta</taxon>
        <taxon>Bacillariophyta</taxon>
        <taxon>Bacillariophyceae</taxon>
        <taxon>Bacillariophycidae</taxon>
        <taxon>Naviculales</taxon>
        <taxon>Naviculaceae</taxon>
        <taxon>Seminavis</taxon>
    </lineage>
</organism>
<name>A0A9N8DVS9_9STRA</name>
<evidence type="ECO:0000313" key="2">
    <source>
        <dbReference type="Proteomes" id="UP001153069"/>
    </source>
</evidence>
<reference evidence="1" key="1">
    <citation type="submission" date="2020-06" db="EMBL/GenBank/DDBJ databases">
        <authorList>
            <consortium name="Plant Systems Biology data submission"/>
        </authorList>
    </citation>
    <scope>NUCLEOTIDE SEQUENCE</scope>
    <source>
        <strain evidence="1">D6</strain>
    </source>
</reference>
<gene>
    <name evidence="1" type="ORF">SEMRO_389_G132610.1</name>
</gene>
<accession>A0A9N8DVS9</accession>
<dbReference type="EMBL" id="CAICTM010000388">
    <property type="protein sequence ID" value="CAB9509424.1"/>
    <property type="molecule type" value="Genomic_DNA"/>
</dbReference>
<protein>
    <submittedName>
        <fullName evidence="1">Uncharacterized protein</fullName>
    </submittedName>
</protein>
<keyword evidence="2" id="KW-1185">Reference proteome</keyword>
<evidence type="ECO:0000313" key="1">
    <source>
        <dbReference type="EMBL" id="CAB9509424.1"/>
    </source>
</evidence>
<comment type="caution">
    <text evidence="1">The sequence shown here is derived from an EMBL/GenBank/DDBJ whole genome shotgun (WGS) entry which is preliminary data.</text>
</comment>
<proteinExistence type="predicted"/>